<dbReference type="EMBL" id="CAJNOT010002724">
    <property type="protein sequence ID" value="CAF1339046.1"/>
    <property type="molecule type" value="Genomic_DNA"/>
</dbReference>
<evidence type="ECO:0000259" key="2">
    <source>
        <dbReference type="PROSITE" id="PS50966"/>
    </source>
</evidence>
<name>A0A815GFC4_9BILA</name>
<sequence>MSVGIGNIATIYSNANIDIQPNSISIPIFRCSKSHQSCVFCDEKDSCSAKVLSRIQRTMIFLKCGVFVAAGSRCCTSHLCEDELTIKSFDHIRVSKPDRWKIDIRTILFKQKKFDFDDPSCFSDEGYQAIVGLSKEQFNYLVNTVSSMRNSHVRSVRVAVAVFLAKLRLGLSNRVLAVLFNLENKRVVSHINNRVRKALMKDFVPYHLGLKHITRETAIEEHQTTIAAILHTNKPDQLCVIADTTYLFIQKSRSYQVKQAISYIQEHLTPSSLYDDEPEFIVELSSNDDNIVRARFSSRHINKKTYVTIIQHGIKNIEQPITGWYCTCRSGRRDVGCCVHVAALLWHLGVCRAEIDLNNHPLPTSNIYLEIIDSIQFYDVQTSDDEDVTTDDEI</sequence>
<keyword evidence="1" id="KW-0862">Zinc</keyword>
<dbReference type="GO" id="GO:0008270">
    <property type="term" value="F:zinc ion binding"/>
    <property type="evidence" value="ECO:0007669"/>
    <property type="project" value="UniProtKB-KW"/>
</dbReference>
<dbReference type="Pfam" id="PF04434">
    <property type="entry name" value="SWIM"/>
    <property type="match status" value="1"/>
</dbReference>
<protein>
    <recommendedName>
        <fullName evidence="2">SWIM-type domain-containing protein</fullName>
    </recommendedName>
</protein>
<dbReference type="Proteomes" id="UP000663864">
    <property type="component" value="Unassembled WGS sequence"/>
</dbReference>
<comment type="caution">
    <text evidence="3">The sequence shown here is derived from an EMBL/GenBank/DDBJ whole genome shotgun (WGS) entry which is preliminary data.</text>
</comment>
<accession>A0A815GFC4</accession>
<keyword evidence="1" id="KW-0863">Zinc-finger</keyword>
<dbReference type="InterPro" id="IPR007527">
    <property type="entry name" value="Znf_SWIM"/>
</dbReference>
<keyword evidence="1" id="KW-0479">Metal-binding</keyword>
<dbReference type="AlphaFoldDB" id="A0A815GFC4"/>
<evidence type="ECO:0000256" key="1">
    <source>
        <dbReference type="PROSITE-ProRule" id="PRU00325"/>
    </source>
</evidence>
<proteinExistence type="predicted"/>
<evidence type="ECO:0000313" key="4">
    <source>
        <dbReference type="Proteomes" id="UP000663864"/>
    </source>
</evidence>
<organism evidence="3 4">
    <name type="scientific">Rotaria sordida</name>
    <dbReference type="NCBI Taxonomy" id="392033"/>
    <lineage>
        <taxon>Eukaryota</taxon>
        <taxon>Metazoa</taxon>
        <taxon>Spiralia</taxon>
        <taxon>Gnathifera</taxon>
        <taxon>Rotifera</taxon>
        <taxon>Eurotatoria</taxon>
        <taxon>Bdelloidea</taxon>
        <taxon>Philodinida</taxon>
        <taxon>Philodinidae</taxon>
        <taxon>Rotaria</taxon>
    </lineage>
</organism>
<evidence type="ECO:0000313" key="3">
    <source>
        <dbReference type="EMBL" id="CAF1339046.1"/>
    </source>
</evidence>
<dbReference type="PROSITE" id="PS50966">
    <property type="entry name" value="ZF_SWIM"/>
    <property type="match status" value="1"/>
</dbReference>
<feature type="domain" description="SWIM-type" evidence="2">
    <location>
        <begin position="306"/>
        <end position="349"/>
    </location>
</feature>
<gene>
    <name evidence="3" type="ORF">ZHD862_LOCUS29944</name>
</gene>
<reference evidence="3" key="1">
    <citation type="submission" date="2021-02" db="EMBL/GenBank/DDBJ databases">
        <authorList>
            <person name="Nowell W R."/>
        </authorList>
    </citation>
    <scope>NUCLEOTIDE SEQUENCE</scope>
</reference>